<feature type="region of interest" description="Disordered" evidence="2">
    <location>
        <begin position="261"/>
        <end position="299"/>
    </location>
</feature>
<reference evidence="3 4" key="1">
    <citation type="journal article" date="2018" name="Nat. Ecol. Evol.">
        <title>Pezizomycetes genomes reveal the molecular basis of ectomycorrhizal truffle lifestyle.</title>
        <authorList>
            <person name="Murat C."/>
            <person name="Payen T."/>
            <person name="Noel B."/>
            <person name="Kuo A."/>
            <person name="Morin E."/>
            <person name="Chen J."/>
            <person name="Kohler A."/>
            <person name="Krizsan K."/>
            <person name="Balestrini R."/>
            <person name="Da Silva C."/>
            <person name="Montanini B."/>
            <person name="Hainaut M."/>
            <person name="Levati E."/>
            <person name="Barry K.W."/>
            <person name="Belfiori B."/>
            <person name="Cichocki N."/>
            <person name="Clum A."/>
            <person name="Dockter R.B."/>
            <person name="Fauchery L."/>
            <person name="Guy J."/>
            <person name="Iotti M."/>
            <person name="Le Tacon F."/>
            <person name="Lindquist E.A."/>
            <person name="Lipzen A."/>
            <person name="Malagnac F."/>
            <person name="Mello A."/>
            <person name="Molinier V."/>
            <person name="Miyauchi S."/>
            <person name="Poulain J."/>
            <person name="Riccioni C."/>
            <person name="Rubini A."/>
            <person name="Sitrit Y."/>
            <person name="Splivallo R."/>
            <person name="Traeger S."/>
            <person name="Wang M."/>
            <person name="Zifcakova L."/>
            <person name="Wipf D."/>
            <person name="Zambonelli A."/>
            <person name="Paolocci F."/>
            <person name="Nowrousian M."/>
            <person name="Ottonello S."/>
            <person name="Baldrian P."/>
            <person name="Spatafora J.W."/>
            <person name="Henrissat B."/>
            <person name="Nagy L.G."/>
            <person name="Aury J.M."/>
            <person name="Wincker P."/>
            <person name="Grigoriev I.V."/>
            <person name="Bonfante P."/>
            <person name="Martin F.M."/>
        </authorList>
    </citation>
    <scope>NUCLEOTIDE SEQUENCE [LARGE SCALE GENOMIC DNA]</scope>
    <source>
        <strain evidence="3 4">RN42</strain>
    </source>
</reference>
<feature type="coiled-coil region" evidence="1">
    <location>
        <begin position="204"/>
        <end position="231"/>
    </location>
</feature>
<sequence length="299" mass="34459">MPTNICAPGTCTAPVRSATQQYLLPRPSISELTNTFRFYTLESLPSADEIEPLHTTLQRRQRKFIFDSMDARRARMRAKVLHRNERTRLKARRKEQKEILRSGVKPEGQAVVGLEPMPKFLQESEDPVELGRMMEGLSKEEMEMGLADVCRVCTYLEYRADADYEEIRGRCKELGLLRMKGMGKVRGMRELRDAIRAYEKVEGSQAVREAVEGLKERREEKEMQKMKLAHAKLMLGAIKEISKSFSNVDLVAAGLVVEKRKARRDGKRERRTGKMERLKQRVEQGDNDVQTLMGEIKKE</sequence>
<dbReference type="Proteomes" id="UP000275078">
    <property type="component" value="Unassembled WGS sequence"/>
</dbReference>
<keyword evidence="1" id="KW-0175">Coiled coil</keyword>
<dbReference type="AlphaFoldDB" id="A0A3N4HI06"/>
<protein>
    <submittedName>
        <fullName evidence="3">Uncharacterized protein</fullName>
    </submittedName>
</protein>
<dbReference type="EMBL" id="ML119816">
    <property type="protein sequence ID" value="RPA73579.1"/>
    <property type="molecule type" value="Genomic_DNA"/>
</dbReference>
<gene>
    <name evidence="3" type="ORF">BJ508DRAFT_313688</name>
</gene>
<proteinExistence type="predicted"/>
<name>A0A3N4HI06_ASCIM</name>
<evidence type="ECO:0000256" key="2">
    <source>
        <dbReference type="SAM" id="MobiDB-lite"/>
    </source>
</evidence>
<evidence type="ECO:0000256" key="1">
    <source>
        <dbReference type="SAM" id="Coils"/>
    </source>
</evidence>
<organism evidence="3 4">
    <name type="scientific">Ascobolus immersus RN42</name>
    <dbReference type="NCBI Taxonomy" id="1160509"/>
    <lineage>
        <taxon>Eukaryota</taxon>
        <taxon>Fungi</taxon>
        <taxon>Dikarya</taxon>
        <taxon>Ascomycota</taxon>
        <taxon>Pezizomycotina</taxon>
        <taxon>Pezizomycetes</taxon>
        <taxon>Pezizales</taxon>
        <taxon>Ascobolaceae</taxon>
        <taxon>Ascobolus</taxon>
    </lineage>
</organism>
<feature type="compositionally biased region" description="Basic and acidic residues" evidence="2">
    <location>
        <begin position="266"/>
        <end position="284"/>
    </location>
</feature>
<evidence type="ECO:0000313" key="4">
    <source>
        <dbReference type="Proteomes" id="UP000275078"/>
    </source>
</evidence>
<keyword evidence="4" id="KW-1185">Reference proteome</keyword>
<accession>A0A3N4HI06</accession>
<evidence type="ECO:0000313" key="3">
    <source>
        <dbReference type="EMBL" id="RPA73579.1"/>
    </source>
</evidence>